<dbReference type="Pfam" id="PF07992">
    <property type="entry name" value="Pyr_redox_2"/>
    <property type="match status" value="1"/>
</dbReference>
<dbReference type="PANTHER" id="PTHR42783:SF3">
    <property type="entry name" value="GLUTAMATE SYNTHASE [NADPH] SMALL CHAIN-RELATED"/>
    <property type="match status" value="1"/>
</dbReference>
<dbReference type="PANTHER" id="PTHR42783">
    <property type="entry name" value="GLUTAMATE SYNTHASE [NADPH] SMALL CHAIN"/>
    <property type="match status" value="1"/>
</dbReference>
<dbReference type="GO" id="GO:0051536">
    <property type="term" value="F:iron-sulfur cluster binding"/>
    <property type="evidence" value="ECO:0007669"/>
    <property type="project" value="UniProtKB-KW"/>
</dbReference>
<sequence length="901" mass="100055">MRENLAKLVTHINALNQNPTETSPEYIFFDALLTDEMVDTALKIELRTPTYIDQVSKRIDKPLEYTAKLLDEMVHIGILEYMTDDKGVDRVYLPIFVPGSMELGAMDYWRTDKYPQIAWAFPAYIQGLNKGFSKYFPMGTGLVRVLPVQKAVENDSKTVNLEEASYWVDKYYPSISVAPCECRHTRRMNGEIGHDLEGEWCISLGSFSESCIRTGKARRISKEECYEILRKAEENGFVHELTNVYGPEESTFICNCHWSSCMALRTGWYCNTPDMVRSNYLSSVDKEKCVACGQCVEVCPMNAVKLSQQLCEKKPVEIKAAVIPGNPEYSEKHWRPDLLTERGYVVPETGTSPCKTDCPAHIAVQGYIKLASQGKYREALELIKKDNPLPAVCGSICNRRCEDVCSRGDIDDPVAIDEIKKFIAEQDMKAETRFVPKKLNDKGQKIAVVGSGPAGLSCAYYLAELGHDVTVFEKEKQLGGMLTLGIPSFRLEKSIVEAEIDILRAMGVKFVTGAEVGKYVTLDELRRCGFKGFYLAIGAQGGRKLGIEGEDSENVMSGVDFLKQINLGKQAELAGKTVVIGGGNVAVDVTRAAIRKGSDAVALYCLESRETMPASADEIEDTEAEGISINNGWGPKRILTENGRVVGVEFMRCLSTIDPETGEFNPKYDENDTMTVECDNVLAAIGQSIEWGSLLDGSKVELNSNNTAKTVPIQDVVTFKTAVAAGLEPEEYHLPTPFEVYQTAEPDIFVGGDAYSGPKFAIDAIAAGKEAAESLHRYVWEGHSLVLGRDRRNLHYLDKENADLSSYDTMPRQRPMVKEEAVKTFNDSRATFTEEQVKNETERCLGCGVAHVDENICIGCGLCTTRCKFDAITLRKEYDAWGMQYEDLLVALGQILANESK</sequence>
<feature type="domain" description="4Fe-4S ferredoxin-type" evidence="4">
    <location>
        <begin position="280"/>
        <end position="309"/>
    </location>
</feature>
<dbReference type="InterPro" id="IPR028261">
    <property type="entry name" value="DPD_II"/>
</dbReference>
<dbReference type="Proteomes" id="UP000298324">
    <property type="component" value="Unassembled WGS sequence"/>
</dbReference>
<evidence type="ECO:0000256" key="1">
    <source>
        <dbReference type="ARBA" id="ARBA00022723"/>
    </source>
</evidence>
<protein>
    <submittedName>
        <fullName evidence="5">Glutamate synthase (NADPH) small chain</fullName>
        <ecNumber evidence="5">1.4.1.13</ecNumber>
    </submittedName>
</protein>
<dbReference type="SUPFAM" id="SSF46548">
    <property type="entry name" value="alpha-helical ferredoxin"/>
    <property type="match status" value="1"/>
</dbReference>
<dbReference type="GO" id="GO:0046872">
    <property type="term" value="F:metal ion binding"/>
    <property type="evidence" value="ECO:0007669"/>
    <property type="project" value="UniProtKB-KW"/>
</dbReference>
<dbReference type="GO" id="GO:0004355">
    <property type="term" value="F:glutamate synthase (NADPH) activity"/>
    <property type="evidence" value="ECO:0007669"/>
    <property type="project" value="UniProtKB-EC"/>
</dbReference>
<comment type="caution">
    <text evidence="5">The sequence shown here is derived from an EMBL/GenBank/DDBJ whole genome shotgun (WGS) entry which is preliminary data.</text>
</comment>
<dbReference type="AlphaFoldDB" id="A0A4Y7R5F1"/>
<reference evidence="5 6" key="1">
    <citation type="journal article" date="2018" name="Environ. Microbiol.">
        <title>Novel energy conservation strategies and behaviour of Pelotomaculum schinkii driving syntrophic propionate catabolism.</title>
        <authorList>
            <person name="Hidalgo-Ahumada C.A.P."/>
            <person name="Nobu M.K."/>
            <person name="Narihiro T."/>
            <person name="Tamaki H."/>
            <person name="Liu W.T."/>
            <person name="Kamagata Y."/>
            <person name="Stams A.J.M."/>
            <person name="Imachi H."/>
            <person name="Sousa D.Z."/>
        </authorList>
    </citation>
    <scope>NUCLEOTIDE SEQUENCE [LARGE SCALE GENOMIC DNA]</scope>
    <source>
        <strain evidence="5 6">HH</strain>
    </source>
</reference>
<dbReference type="SUPFAM" id="SSF51971">
    <property type="entry name" value="Nucleotide-binding domain"/>
    <property type="match status" value="1"/>
</dbReference>
<dbReference type="PROSITE" id="PS00198">
    <property type="entry name" value="4FE4S_FER_1"/>
    <property type="match status" value="1"/>
</dbReference>
<keyword evidence="6" id="KW-1185">Reference proteome</keyword>
<dbReference type="EC" id="1.4.1.13" evidence="5"/>
<accession>A0A4Y7R5F1</accession>
<dbReference type="Gene3D" id="3.30.70.3270">
    <property type="match status" value="1"/>
</dbReference>
<dbReference type="InterPro" id="IPR023753">
    <property type="entry name" value="FAD/NAD-binding_dom"/>
</dbReference>
<organism evidence="5 6">
    <name type="scientific">Pelotomaculum schinkii</name>
    <dbReference type="NCBI Taxonomy" id="78350"/>
    <lineage>
        <taxon>Bacteria</taxon>
        <taxon>Bacillati</taxon>
        <taxon>Bacillota</taxon>
        <taxon>Clostridia</taxon>
        <taxon>Eubacteriales</taxon>
        <taxon>Desulfotomaculaceae</taxon>
        <taxon>Pelotomaculum</taxon>
    </lineage>
</organism>
<dbReference type="EMBL" id="QFGA01000005">
    <property type="protein sequence ID" value="TEB04087.1"/>
    <property type="molecule type" value="Genomic_DNA"/>
</dbReference>
<dbReference type="InterPro" id="IPR017896">
    <property type="entry name" value="4Fe4S_Fe-S-bd"/>
</dbReference>
<dbReference type="Pfam" id="PF14691">
    <property type="entry name" value="Fer4_20"/>
    <property type="match status" value="1"/>
</dbReference>
<name>A0A4Y7R5F1_9FIRM</name>
<evidence type="ECO:0000256" key="3">
    <source>
        <dbReference type="ARBA" id="ARBA00023014"/>
    </source>
</evidence>
<keyword evidence="1" id="KW-0479">Metal-binding</keyword>
<dbReference type="PROSITE" id="PS51379">
    <property type="entry name" value="4FE4S_FER_2"/>
    <property type="match status" value="2"/>
</dbReference>
<dbReference type="InterPro" id="IPR017900">
    <property type="entry name" value="4Fe4S_Fe_S_CS"/>
</dbReference>
<evidence type="ECO:0000256" key="2">
    <source>
        <dbReference type="ARBA" id="ARBA00023004"/>
    </source>
</evidence>
<keyword evidence="5" id="KW-0560">Oxidoreductase</keyword>
<dbReference type="Gene3D" id="3.50.50.60">
    <property type="entry name" value="FAD/NAD(P)-binding domain"/>
    <property type="match status" value="2"/>
</dbReference>
<evidence type="ECO:0000313" key="5">
    <source>
        <dbReference type="EMBL" id="TEB04087.1"/>
    </source>
</evidence>
<evidence type="ECO:0000313" key="6">
    <source>
        <dbReference type="Proteomes" id="UP000298324"/>
    </source>
</evidence>
<dbReference type="InterPro" id="IPR036188">
    <property type="entry name" value="FAD/NAD-bd_sf"/>
</dbReference>
<dbReference type="Pfam" id="PF00037">
    <property type="entry name" value="Fer4"/>
    <property type="match status" value="2"/>
</dbReference>
<dbReference type="PRINTS" id="PR00419">
    <property type="entry name" value="ADXRDTASE"/>
</dbReference>
<dbReference type="InterPro" id="IPR009051">
    <property type="entry name" value="Helical_ferredxn"/>
</dbReference>
<dbReference type="Gene3D" id="1.10.1060.10">
    <property type="entry name" value="Alpha-helical ferredoxin"/>
    <property type="match status" value="1"/>
</dbReference>
<keyword evidence="3" id="KW-0411">Iron-sulfur</keyword>
<keyword evidence="2" id="KW-0408">Iron</keyword>
<evidence type="ECO:0000259" key="4">
    <source>
        <dbReference type="PROSITE" id="PS51379"/>
    </source>
</evidence>
<feature type="domain" description="4Fe-4S ferredoxin-type" evidence="4">
    <location>
        <begin position="848"/>
        <end position="877"/>
    </location>
</feature>
<dbReference type="SUPFAM" id="SSF54862">
    <property type="entry name" value="4Fe-4S ferredoxins"/>
    <property type="match status" value="2"/>
</dbReference>
<dbReference type="Gene3D" id="3.30.70.20">
    <property type="match status" value="1"/>
</dbReference>
<gene>
    <name evidence="5" type="primary">gltD_3</name>
    <name evidence="5" type="ORF">Psch_04216</name>
</gene>
<proteinExistence type="predicted"/>